<dbReference type="EMBL" id="CP025189">
    <property type="protein sequence ID" value="AWV23396.1"/>
    <property type="molecule type" value="Genomic_DNA"/>
</dbReference>
<proteinExistence type="predicted"/>
<dbReference type="SMART" id="SM00422">
    <property type="entry name" value="HTH_MERR"/>
    <property type="match status" value="1"/>
</dbReference>
<evidence type="ECO:0000313" key="2">
    <source>
        <dbReference type="EMBL" id="AWV23396.1"/>
    </source>
</evidence>
<protein>
    <submittedName>
        <fullName evidence="2">Transcriptional regulator, MerR family</fullName>
    </submittedName>
</protein>
<organism evidence="2">
    <name type="scientific">Roseomonas mucosa</name>
    <dbReference type="NCBI Taxonomy" id="207340"/>
    <lineage>
        <taxon>Bacteria</taxon>
        <taxon>Pseudomonadati</taxon>
        <taxon>Pseudomonadota</taxon>
        <taxon>Alphaproteobacteria</taxon>
        <taxon>Acetobacterales</taxon>
        <taxon>Roseomonadaceae</taxon>
        <taxon>Roseomonas</taxon>
    </lineage>
</organism>
<accession>A0A4Y1MZD0</accession>
<dbReference type="PROSITE" id="PS50937">
    <property type="entry name" value="HTH_MERR_2"/>
    <property type="match status" value="1"/>
</dbReference>
<dbReference type="Pfam" id="PF13411">
    <property type="entry name" value="MerR_1"/>
    <property type="match status" value="1"/>
</dbReference>
<dbReference type="GO" id="GO:0006355">
    <property type="term" value="P:regulation of DNA-templated transcription"/>
    <property type="evidence" value="ECO:0007669"/>
    <property type="project" value="InterPro"/>
</dbReference>
<name>A0A4Y1MZD0_9PROT</name>
<evidence type="ECO:0000259" key="1">
    <source>
        <dbReference type="PROSITE" id="PS50937"/>
    </source>
</evidence>
<feature type="domain" description="HTH merR-type" evidence="1">
    <location>
        <begin position="11"/>
        <end position="74"/>
    </location>
</feature>
<reference evidence="2" key="1">
    <citation type="submission" date="2017-12" db="EMBL/GenBank/DDBJ databases">
        <authorList>
            <person name="Martens C."/>
            <person name="Dahlstrom E."/>
            <person name="Barbian K."/>
            <person name="Sykora L."/>
            <person name="Ricklefs S."/>
            <person name="Bruno D."/>
            <person name="Anzick I."/>
            <person name="Myles I."/>
            <person name="Datta S.K."/>
        </authorList>
    </citation>
    <scope>NUCLEOTIDE SEQUENCE</scope>
    <source>
        <strain evidence="2">AD2</strain>
    </source>
</reference>
<dbReference type="GO" id="GO:0003677">
    <property type="term" value="F:DNA binding"/>
    <property type="evidence" value="ECO:0007669"/>
    <property type="project" value="InterPro"/>
</dbReference>
<gene>
    <name evidence="2" type="ORF">RADP37_04894</name>
</gene>
<dbReference type="Gene3D" id="1.10.1660.10">
    <property type="match status" value="1"/>
</dbReference>
<dbReference type="InterPro" id="IPR000551">
    <property type="entry name" value="MerR-type_HTH_dom"/>
</dbReference>
<dbReference type="RefSeq" id="WP_265545067.1">
    <property type="nucleotide sequence ID" value="NZ_CP025061.1"/>
</dbReference>
<dbReference type="SUPFAM" id="SSF46955">
    <property type="entry name" value="Putative DNA-binding domain"/>
    <property type="match status" value="1"/>
</dbReference>
<dbReference type="AlphaFoldDB" id="A0A4Y1MZD0"/>
<sequence length="200" mass="21446">MIATEPSLSDLAAASGIEARTIRSWVAQGLLPAPLNRGPAARYPADTLERVLAIRAMRDALGMPLAEIRKELLVASPDQIRAYASRVPGSALEAAPPPAASSALDYISALRSRPSVASKPPPPAAAPIAAPPLQGFDALEHRLGQGRAEPARKARAEEWLRIPITPDVELTVRAPLDAEQRVRLERCADLIRDILLGRDR</sequence>
<dbReference type="InterPro" id="IPR009061">
    <property type="entry name" value="DNA-bd_dom_put_sf"/>
</dbReference>